<keyword evidence="2" id="KW-0732">Signal</keyword>
<dbReference type="Pfam" id="PF01522">
    <property type="entry name" value="Polysacc_deac_1"/>
    <property type="match status" value="1"/>
</dbReference>
<evidence type="ECO:0000256" key="2">
    <source>
        <dbReference type="ARBA" id="ARBA00022729"/>
    </source>
</evidence>
<name>A0A396ADQ0_9FIRM</name>
<dbReference type="GO" id="GO:0005975">
    <property type="term" value="P:carbohydrate metabolic process"/>
    <property type="evidence" value="ECO:0007669"/>
    <property type="project" value="InterPro"/>
</dbReference>
<evidence type="ECO:0000259" key="3">
    <source>
        <dbReference type="PROSITE" id="PS51677"/>
    </source>
</evidence>
<accession>A0A396ADQ0</accession>
<dbReference type="Gene3D" id="3.20.20.370">
    <property type="entry name" value="Glycoside hydrolase/deacetylase"/>
    <property type="match status" value="1"/>
</dbReference>
<sequence length="312" mass="36846">MYHYTRDIVHSRYPQIKGLDTNLFRQQIEYMKNNFNIVTMEQVIDAVEGKSELSEKALLLTFDDGYIDNYTFAFPILEEFGIQGSFFIPGKTFTTHQLLDVNKIHYILASADICKLVEDVKKEMDYYRGIEFDYAPTDDLFNEYAVESRFDIKETIFVKRMLQTVLPERLRNTISSNLFEKYVGVSEEQLAYELYMTEEQIRTMKRHGMFIGLHGYDHYWLGKLPKEQMKKDLDKALDTLDEFIDRKRWVMNYPYGSYNQDVLDYIKMKGACVGLTTEVRIADICMDAALELPRLDCNDFPPKSENYKRYDI</sequence>
<organism evidence="4 5">
    <name type="scientific">Roseburia inulinivorans</name>
    <dbReference type="NCBI Taxonomy" id="360807"/>
    <lineage>
        <taxon>Bacteria</taxon>
        <taxon>Bacillati</taxon>
        <taxon>Bacillota</taxon>
        <taxon>Clostridia</taxon>
        <taxon>Lachnospirales</taxon>
        <taxon>Lachnospiraceae</taxon>
        <taxon>Roseburia</taxon>
    </lineage>
</organism>
<dbReference type="InterPro" id="IPR011330">
    <property type="entry name" value="Glyco_hydro/deAcase_b/a-brl"/>
</dbReference>
<proteinExistence type="predicted"/>
<dbReference type="PANTHER" id="PTHR34216">
    <property type="match status" value="1"/>
</dbReference>
<feature type="domain" description="NodB homology" evidence="3">
    <location>
        <begin position="56"/>
        <end position="312"/>
    </location>
</feature>
<protein>
    <submittedName>
        <fullName evidence="4">Polysaccharide deacetylase</fullName>
    </submittedName>
</protein>
<dbReference type="CDD" id="cd10971">
    <property type="entry name" value="CE4_DAC_u2_5s"/>
    <property type="match status" value="1"/>
</dbReference>
<evidence type="ECO:0000313" key="4">
    <source>
        <dbReference type="EMBL" id="RHD00946.1"/>
    </source>
</evidence>
<dbReference type="Proteomes" id="UP000266391">
    <property type="component" value="Unassembled WGS sequence"/>
</dbReference>
<gene>
    <name evidence="4" type="ORF">DW813_12970</name>
</gene>
<dbReference type="GO" id="GO:0016810">
    <property type="term" value="F:hydrolase activity, acting on carbon-nitrogen (but not peptide) bonds"/>
    <property type="evidence" value="ECO:0007669"/>
    <property type="project" value="InterPro"/>
</dbReference>
<dbReference type="AlphaFoldDB" id="A0A396ADQ0"/>
<dbReference type="InterPro" id="IPR051398">
    <property type="entry name" value="Polysacch_Deacetylase"/>
</dbReference>
<dbReference type="PROSITE" id="PS51677">
    <property type="entry name" value="NODB"/>
    <property type="match status" value="1"/>
</dbReference>
<reference evidence="4 5" key="1">
    <citation type="submission" date="2018-08" db="EMBL/GenBank/DDBJ databases">
        <title>A genome reference for cultivated species of the human gut microbiota.</title>
        <authorList>
            <person name="Zou Y."/>
            <person name="Xue W."/>
            <person name="Luo G."/>
        </authorList>
    </citation>
    <scope>NUCLEOTIDE SEQUENCE [LARGE SCALE GENOMIC DNA]</scope>
    <source>
        <strain evidence="4 5">AM32-8LB</strain>
    </source>
</reference>
<dbReference type="GO" id="GO:0005576">
    <property type="term" value="C:extracellular region"/>
    <property type="evidence" value="ECO:0007669"/>
    <property type="project" value="UniProtKB-SubCell"/>
</dbReference>
<dbReference type="InterPro" id="IPR002509">
    <property type="entry name" value="NODB_dom"/>
</dbReference>
<evidence type="ECO:0000256" key="1">
    <source>
        <dbReference type="ARBA" id="ARBA00004613"/>
    </source>
</evidence>
<dbReference type="PANTHER" id="PTHR34216:SF3">
    <property type="entry name" value="POLY-BETA-1,6-N-ACETYL-D-GLUCOSAMINE N-DEACETYLASE"/>
    <property type="match status" value="1"/>
</dbReference>
<comment type="caution">
    <text evidence="4">The sequence shown here is derived from an EMBL/GenBank/DDBJ whole genome shotgun (WGS) entry which is preliminary data.</text>
</comment>
<evidence type="ECO:0000313" key="5">
    <source>
        <dbReference type="Proteomes" id="UP000266391"/>
    </source>
</evidence>
<comment type="subcellular location">
    <subcellularLocation>
        <location evidence="1">Secreted</location>
    </subcellularLocation>
</comment>
<dbReference type="EMBL" id="QSIQ01000023">
    <property type="protein sequence ID" value="RHD00946.1"/>
    <property type="molecule type" value="Genomic_DNA"/>
</dbReference>
<dbReference type="SUPFAM" id="SSF88713">
    <property type="entry name" value="Glycoside hydrolase/deacetylase"/>
    <property type="match status" value="1"/>
</dbReference>